<dbReference type="InterPro" id="IPR015590">
    <property type="entry name" value="Aldehyde_DH_dom"/>
</dbReference>
<reference evidence="6" key="1">
    <citation type="submission" date="2022-07" db="EMBL/GenBank/DDBJ databases">
        <title>Marinobacter iranensis a new bacterium isolate from a hipersaline lake in Iran.</title>
        <authorList>
            <person name="Mohammad A.M.A."/>
            <person name="Cristina S.-P."/>
            <person name="Antonio V."/>
        </authorList>
    </citation>
    <scope>NUCLEOTIDE SEQUENCE</scope>
    <source>
        <strain evidence="6">71-i</strain>
    </source>
</reference>
<dbReference type="Gene3D" id="3.40.605.10">
    <property type="entry name" value="Aldehyde Dehydrogenase, Chain A, domain 1"/>
    <property type="match status" value="1"/>
</dbReference>
<dbReference type="Gene3D" id="3.40.309.10">
    <property type="entry name" value="Aldehyde Dehydrogenase, Chain A, domain 2"/>
    <property type="match status" value="1"/>
</dbReference>
<evidence type="ECO:0000259" key="5">
    <source>
        <dbReference type="Pfam" id="PF00171"/>
    </source>
</evidence>
<comment type="caution">
    <text evidence="6">The sequence shown here is derived from an EMBL/GenBank/DDBJ whole genome shotgun (WGS) entry which is preliminary data.</text>
</comment>
<dbReference type="EMBL" id="JANCMW010000006">
    <property type="protein sequence ID" value="MDF0750786.1"/>
    <property type="molecule type" value="Genomic_DNA"/>
</dbReference>
<accession>A0ABT5YAT2</accession>
<keyword evidence="3" id="KW-0560">Oxidoreductase</keyword>
<sequence>MKNVPLYITGEFVQSQTDQWIDVTDPATNEVIARAPCTTDAEMRRAIDNAGEVFKSWKETPVSERARVMMRYQALLKEHHDEIAEILSSETGKTFEDAKGDVWRGIEVVEHAANIPSLMMGETVENVAREIDTYSYTQPLGVCAGITPFNFPAMIPLWMFPMAIACGNTFILKPSEQDPLTPMKLAELFEQAGAPKGVLQVVHGGKEQVDVLLTDPAIKAVSFVGSVPVGRYIYETGTRNMKRVQSFAGAKNHMVVLPDADKDQVVKALVGASVGAAGQRCMAISVAVFVGEAQEWIPEVRDALAAAKPGAWNDKSASYGPIISQKAKERVESLITRGEQEGANLLLDGRNCTVDGLPDGNWVGPTLFSGVKPDMDIYKEEIFGPVLSCMEVDTLADAIALVNDSPYGNGTSIYTSSGGAARRYQHEIEVGQVGINVPIPVPLPFFSFTGWKGSFYGDQHAYGKQAVKFYTETKTITARWFSSDAVAETNFSIRMR</sequence>
<dbReference type="NCBIfam" id="TIGR01722">
    <property type="entry name" value="MMSDH"/>
    <property type="match status" value="1"/>
</dbReference>
<evidence type="ECO:0000256" key="4">
    <source>
        <dbReference type="ARBA" id="ARBA00023027"/>
    </source>
</evidence>
<name>A0ABT5YAT2_9GAMM</name>
<dbReference type="InterPro" id="IPR016161">
    <property type="entry name" value="Ald_DH/histidinol_DH"/>
</dbReference>
<protein>
    <recommendedName>
        <fullName evidence="2">methylmalonate-semialdehyde dehydrogenase (CoA acylating)</fullName>
        <ecNumber evidence="2">1.2.1.27</ecNumber>
    </recommendedName>
</protein>
<dbReference type="InterPro" id="IPR016160">
    <property type="entry name" value="Ald_DH_CS_CYS"/>
</dbReference>
<dbReference type="InterPro" id="IPR016163">
    <property type="entry name" value="Ald_DH_C"/>
</dbReference>
<organism evidence="6 7">
    <name type="scientific">Marinobacter iranensis</name>
    <dbReference type="NCBI Taxonomy" id="2962607"/>
    <lineage>
        <taxon>Bacteria</taxon>
        <taxon>Pseudomonadati</taxon>
        <taxon>Pseudomonadota</taxon>
        <taxon>Gammaproteobacteria</taxon>
        <taxon>Pseudomonadales</taxon>
        <taxon>Marinobacteraceae</taxon>
        <taxon>Marinobacter</taxon>
    </lineage>
</organism>
<dbReference type="Proteomes" id="UP001143391">
    <property type="component" value="Unassembled WGS sequence"/>
</dbReference>
<evidence type="ECO:0000313" key="7">
    <source>
        <dbReference type="Proteomes" id="UP001143391"/>
    </source>
</evidence>
<gene>
    <name evidence="6" type="ORF">NLU14_11145</name>
</gene>
<dbReference type="PANTHER" id="PTHR43866:SF3">
    <property type="entry name" value="METHYLMALONATE-SEMIALDEHYDE DEHYDROGENASE [ACYLATING], MITOCHONDRIAL"/>
    <property type="match status" value="1"/>
</dbReference>
<evidence type="ECO:0000313" key="6">
    <source>
        <dbReference type="EMBL" id="MDF0750786.1"/>
    </source>
</evidence>
<dbReference type="EC" id="1.2.1.27" evidence="2"/>
<keyword evidence="7" id="KW-1185">Reference proteome</keyword>
<dbReference type="InterPro" id="IPR016162">
    <property type="entry name" value="Ald_DH_N"/>
</dbReference>
<proteinExistence type="inferred from homology"/>
<dbReference type="CDD" id="cd07085">
    <property type="entry name" value="ALDH_F6_MMSDH"/>
    <property type="match status" value="1"/>
</dbReference>
<keyword evidence="4" id="KW-0520">NAD</keyword>
<evidence type="ECO:0000256" key="1">
    <source>
        <dbReference type="ARBA" id="ARBA00009986"/>
    </source>
</evidence>
<comment type="similarity">
    <text evidence="1">Belongs to the aldehyde dehydrogenase family.</text>
</comment>
<feature type="domain" description="Aldehyde dehydrogenase" evidence="5">
    <location>
        <begin position="12"/>
        <end position="476"/>
    </location>
</feature>
<dbReference type="InterPro" id="IPR010061">
    <property type="entry name" value="MeMal-semiAld_DH"/>
</dbReference>
<evidence type="ECO:0000256" key="3">
    <source>
        <dbReference type="ARBA" id="ARBA00023002"/>
    </source>
</evidence>
<dbReference type="RefSeq" id="WP_275706432.1">
    <property type="nucleotide sequence ID" value="NZ_JANCMW010000006.1"/>
</dbReference>
<dbReference type="Pfam" id="PF00171">
    <property type="entry name" value="Aldedh"/>
    <property type="match status" value="1"/>
</dbReference>
<evidence type="ECO:0000256" key="2">
    <source>
        <dbReference type="ARBA" id="ARBA00013048"/>
    </source>
</evidence>
<dbReference type="SUPFAM" id="SSF53720">
    <property type="entry name" value="ALDH-like"/>
    <property type="match status" value="1"/>
</dbReference>
<dbReference type="PROSITE" id="PS00070">
    <property type="entry name" value="ALDEHYDE_DEHYDR_CYS"/>
    <property type="match status" value="1"/>
</dbReference>
<dbReference type="PANTHER" id="PTHR43866">
    <property type="entry name" value="MALONATE-SEMIALDEHYDE DEHYDROGENASE"/>
    <property type="match status" value="1"/>
</dbReference>